<dbReference type="Gene3D" id="3.40.50.300">
    <property type="entry name" value="P-loop containing nucleotide triphosphate hydrolases"/>
    <property type="match status" value="1"/>
</dbReference>
<dbReference type="CDD" id="cd01130">
    <property type="entry name" value="VirB11-like_ATPase"/>
    <property type="match status" value="1"/>
</dbReference>
<dbReference type="Proteomes" id="UP001059380">
    <property type="component" value="Chromosome"/>
</dbReference>
<gene>
    <name evidence="3" type="primary">tadA</name>
    <name evidence="3" type="ORF">MOP44_04100</name>
</gene>
<dbReference type="SUPFAM" id="SSF52540">
    <property type="entry name" value="P-loop containing nucleoside triphosphate hydrolases"/>
    <property type="match status" value="1"/>
</dbReference>
<sequence length="341" mass="37642">MAAEILPIDEKFGRLVEKLRYELGDTVCELLDRDRRVEDISLNPDGALWVKRTGAPFERCGSLAPGLAQGAMMTIASMRKTTITDRHPVLETNLPVWGSRFAGIIEPVVTAPTFVIRQPSAQRFGLKDYEQAGILSRKGDPRNRTRKQMEFLEAVEGLSHRQVIEKALQERRNIVLVGSTGAGKTTLGNAILAGIADLTPHDRVIVIEDTPELQIECANHVSMLATTDFPIRGCVMVSMRLRPSRIVVGEVRDGTALELLKAWNTGHPGGILTVHANDAYAGLVRLEDLVREATPAPQQRFIGEVVDLVISIFLDPLEGRKVREVAVVSGYEEGHYRLTQV</sequence>
<dbReference type="AlphaFoldDB" id="A0A9J7BTQ6"/>
<evidence type="ECO:0000259" key="2">
    <source>
        <dbReference type="Pfam" id="PF00437"/>
    </source>
</evidence>
<organism evidence="3 4">
    <name type="scientific">Occallatibacter riparius</name>
    <dbReference type="NCBI Taxonomy" id="1002689"/>
    <lineage>
        <taxon>Bacteria</taxon>
        <taxon>Pseudomonadati</taxon>
        <taxon>Acidobacteriota</taxon>
        <taxon>Terriglobia</taxon>
        <taxon>Terriglobales</taxon>
        <taxon>Acidobacteriaceae</taxon>
        <taxon>Occallatibacter</taxon>
    </lineage>
</organism>
<proteinExistence type="inferred from homology"/>
<evidence type="ECO:0000256" key="1">
    <source>
        <dbReference type="ARBA" id="ARBA00006611"/>
    </source>
</evidence>
<dbReference type="GO" id="GO:0016887">
    <property type="term" value="F:ATP hydrolysis activity"/>
    <property type="evidence" value="ECO:0007669"/>
    <property type="project" value="InterPro"/>
</dbReference>
<dbReference type="InterPro" id="IPR001482">
    <property type="entry name" value="T2SS/T4SS_dom"/>
</dbReference>
<dbReference type="Gene3D" id="3.30.450.90">
    <property type="match status" value="1"/>
</dbReference>
<reference evidence="3" key="1">
    <citation type="submission" date="2021-04" db="EMBL/GenBank/DDBJ databases">
        <title>Phylogenetic analysis of Acidobacteriaceae.</title>
        <authorList>
            <person name="Qiu L."/>
            <person name="Zhang Q."/>
        </authorList>
    </citation>
    <scope>NUCLEOTIDE SEQUENCE</scope>
    <source>
        <strain evidence="3">DSM 25168</strain>
    </source>
</reference>
<evidence type="ECO:0000313" key="3">
    <source>
        <dbReference type="EMBL" id="UWZ85130.1"/>
    </source>
</evidence>
<dbReference type="PANTHER" id="PTHR30486:SF6">
    <property type="entry name" value="TYPE IV PILUS RETRACTATION ATPASE PILT"/>
    <property type="match status" value="1"/>
</dbReference>
<dbReference type="KEGG" id="orp:MOP44_04100"/>
<feature type="domain" description="Bacterial type II secretion system protein E" evidence="2">
    <location>
        <begin position="159"/>
        <end position="294"/>
    </location>
</feature>
<name>A0A9J7BTQ6_9BACT</name>
<comment type="similarity">
    <text evidence="1">Belongs to the GSP E family.</text>
</comment>
<accession>A0A9J7BTQ6</accession>
<dbReference type="EMBL" id="CP093313">
    <property type="protein sequence ID" value="UWZ85130.1"/>
    <property type="molecule type" value="Genomic_DNA"/>
</dbReference>
<dbReference type="PANTHER" id="PTHR30486">
    <property type="entry name" value="TWITCHING MOTILITY PROTEIN PILT"/>
    <property type="match status" value="1"/>
</dbReference>
<dbReference type="Pfam" id="PF00437">
    <property type="entry name" value="T2SSE"/>
    <property type="match status" value="1"/>
</dbReference>
<protein>
    <submittedName>
        <fullName evidence="3">Flp pilus assembly complex ATPase component TadA</fullName>
    </submittedName>
</protein>
<evidence type="ECO:0000313" key="4">
    <source>
        <dbReference type="Proteomes" id="UP001059380"/>
    </source>
</evidence>
<dbReference type="InterPro" id="IPR027417">
    <property type="entry name" value="P-loop_NTPase"/>
</dbReference>
<dbReference type="InterPro" id="IPR050921">
    <property type="entry name" value="T4SS_GSP_E_ATPase"/>
</dbReference>
<dbReference type="RefSeq" id="WP_260794644.1">
    <property type="nucleotide sequence ID" value="NZ_CP093313.1"/>
</dbReference>
<keyword evidence="4" id="KW-1185">Reference proteome</keyword>